<dbReference type="InterPro" id="IPR045337">
    <property type="entry name" value="MmgE_PrpD_C"/>
</dbReference>
<dbReference type="Gene3D" id="1.10.4100.10">
    <property type="entry name" value="2-methylcitrate dehydratase PrpD"/>
    <property type="match status" value="1"/>
</dbReference>
<evidence type="ECO:0000259" key="2">
    <source>
        <dbReference type="Pfam" id="PF03972"/>
    </source>
</evidence>
<dbReference type="InterPro" id="IPR005656">
    <property type="entry name" value="MmgE_PrpD"/>
</dbReference>
<feature type="domain" description="MmgE/PrpD N-terminal" evidence="2">
    <location>
        <begin position="10"/>
        <end position="220"/>
    </location>
</feature>
<dbReference type="InterPro" id="IPR036148">
    <property type="entry name" value="MmgE/PrpD_sf"/>
</dbReference>
<dbReference type="InterPro" id="IPR042188">
    <property type="entry name" value="MmgE/PrpD_sf_2"/>
</dbReference>
<evidence type="ECO:0000313" key="5">
    <source>
        <dbReference type="Proteomes" id="UP000031967"/>
    </source>
</evidence>
<dbReference type="PANTHER" id="PTHR16943:SF8">
    <property type="entry name" value="2-METHYLCITRATE DEHYDRATASE"/>
    <property type="match status" value="1"/>
</dbReference>
<evidence type="ECO:0000259" key="3">
    <source>
        <dbReference type="Pfam" id="PF19305"/>
    </source>
</evidence>
<sequence>METESIELCDAATVRALKEALIDIVGCTVAGGQAPAAAMTRMFAIRQWGRGDCTLFLAAERLSPAGAALVNATLANSLDLDDGHRLVKGHPGAVVFPAALAAAEDAGADGRQFLSALLVGYEVGIRAGMLAHRLRPEYHCTGSWGALGAAAAAACLLGLKGRQIEHALGVAEYHSTYSPMMRCIDTPSMVKDGIGWGSMTGISSAYLAAEGFTGIPSLFTLEDTTSLTDELGGSYRIHQLYYKPHACCRWAQPAVEAIDDMMRQHRLPYREIEAMIIYTFAESARLQQTPPASTEEAQYHLFFPAACRLVFGEVGPEQVLHELRNPEVLKLMGKMEAQVDPGLNREFPQKALSRVEIRTTDGARYVSDVKQAKGDYDFPLTAEQKKGKFMKLTVPVLGQERSAELLDTLERIEELDSLRRLTALIAASAR</sequence>
<evidence type="ECO:0000313" key="4">
    <source>
        <dbReference type="EMBL" id="KIL40933.1"/>
    </source>
</evidence>
<reference evidence="4 5" key="1">
    <citation type="submission" date="2014-12" db="EMBL/GenBank/DDBJ databases">
        <title>Draft genome sequence of Paenibacillus kamchatkensis strain B-2647.</title>
        <authorList>
            <person name="Karlyshev A.V."/>
            <person name="Kudryashova E.B."/>
        </authorList>
    </citation>
    <scope>NUCLEOTIDE SEQUENCE [LARGE SCALE GENOMIC DNA]</scope>
    <source>
        <strain evidence="4 5">VKM B-2647</strain>
    </source>
</reference>
<dbReference type="SUPFAM" id="SSF103378">
    <property type="entry name" value="2-methylcitrate dehydratase PrpD"/>
    <property type="match status" value="1"/>
</dbReference>
<name>A0ABR5AIP6_9BACL</name>
<dbReference type="EMBL" id="JXAK01000015">
    <property type="protein sequence ID" value="KIL40933.1"/>
    <property type="molecule type" value="Genomic_DNA"/>
</dbReference>
<comment type="similarity">
    <text evidence="1">Belongs to the PrpD family.</text>
</comment>
<dbReference type="PANTHER" id="PTHR16943">
    <property type="entry name" value="2-METHYLCITRATE DEHYDRATASE-RELATED"/>
    <property type="match status" value="1"/>
</dbReference>
<dbReference type="Pfam" id="PF19305">
    <property type="entry name" value="MmgE_PrpD_C"/>
    <property type="match status" value="1"/>
</dbReference>
<protein>
    <recommendedName>
        <fullName evidence="6">MmgE/PrpD family protein</fullName>
    </recommendedName>
</protein>
<dbReference type="Pfam" id="PF03972">
    <property type="entry name" value="MmgE_PrpD_N"/>
    <property type="match status" value="1"/>
</dbReference>
<dbReference type="Proteomes" id="UP000031967">
    <property type="component" value="Unassembled WGS sequence"/>
</dbReference>
<feature type="domain" description="MmgE/PrpD C-terminal" evidence="3">
    <location>
        <begin position="245"/>
        <end position="405"/>
    </location>
</feature>
<comment type="caution">
    <text evidence="4">The sequence shown here is derived from an EMBL/GenBank/DDBJ whole genome shotgun (WGS) entry which is preliminary data.</text>
</comment>
<dbReference type="Gene3D" id="3.30.1330.120">
    <property type="entry name" value="2-methylcitrate dehydratase PrpD"/>
    <property type="match status" value="1"/>
</dbReference>
<accession>A0ABR5AIP6</accession>
<proteinExistence type="inferred from homology"/>
<dbReference type="InterPro" id="IPR042183">
    <property type="entry name" value="MmgE/PrpD_sf_1"/>
</dbReference>
<keyword evidence="5" id="KW-1185">Reference proteome</keyword>
<dbReference type="InterPro" id="IPR045336">
    <property type="entry name" value="MmgE_PrpD_N"/>
</dbReference>
<organism evidence="4 5">
    <name type="scientific">Gordoniibacillus kamchatkensis</name>
    <dbReference type="NCBI Taxonomy" id="1590651"/>
    <lineage>
        <taxon>Bacteria</taxon>
        <taxon>Bacillati</taxon>
        <taxon>Bacillota</taxon>
        <taxon>Bacilli</taxon>
        <taxon>Bacillales</taxon>
        <taxon>Paenibacillaceae</taxon>
        <taxon>Gordoniibacillus</taxon>
    </lineage>
</organism>
<gene>
    <name evidence="4" type="ORF">SD70_10750</name>
</gene>
<evidence type="ECO:0008006" key="6">
    <source>
        <dbReference type="Google" id="ProtNLM"/>
    </source>
</evidence>
<evidence type="ECO:0000256" key="1">
    <source>
        <dbReference type="ARBA" id="ARBA00006174"/>
    </source>
</evidence>